<reference evidence="1 2" key="1">
    <citation type="submission" date="2016-10" db="EMBL/GenBank/DDBJ databases">
        <authorList>
            <person name="de Groot N.N."/>
        </authorList>
    </citation>
    <scope>NUCLEOTIDE SEQUENCE [LARGE SCALE GENOMIC DNA]</scope>
    <source>
        <strain evidence="1 2">DSM 18978</strain>
    </source>
</reference>
<sequence length="133" mass="14453">MAKEKLSNIIPLEKVVKIGGKTFNIKKLPLGQYAKVLLILKKLPGGLLKEFQSLDVNDEEALMATLFGTAAEAWWQVIEIIAIGSGIDKEVIENDPSIGLDGGVELFLAIWEVNNLAAVMKSVKNAMSQSMAQ</sequence>
<dbReference type="RefSeq" id="WP_091545044.1">
    <property type="nucleotide sequence ID" value="NZ_FMUS01000020.1"/>
</dbReference>
<organism evidence="1 2">
    <name type="scientific">Alkaliphilus peptidifermentans DSM 18978</name>
    <dbReference type="NCBI Taxonomy" id="1120976"/>
    <lineage>
        <taxon>Bacteria</taxon>
        <taxon>Bacillati</taxon>
        <taxon>Bacillota</taxon>
        <taxon>Clostridia</taxon>
        <taxon>Peptostreptococcales</taxon>
        <taxon>Natronincolaceae</taxon>
        <taxon>Alkaliphilus</taxon>
    </lineage>
</organism>
<keyword evidence="2" id="KW-1185">Reference proteome</keyword>
<proteinExistence type="predicted"/>
<evidence type="ECO:0000313" key="2">
    <source>
        <dbReference type="Proteomes" id="UP000198636"/>
    </source>
</evidence>
<gene>
    <name evidence="1" type="ORF">SAMN03080606_02876</name>
</gene>
<protein>
    <submittedName>
        <fullName evidence="1">Uncharacterized protein</fullName>
    </submittedName>
</protein>
<evidence type="ECO:0000313" key="1">
    <source>
        <dbReference type="EMBL" id="SCY88501.1"/>
    </source>
</evidence>
<name>A0A1G5JKQ2_9FIRM</name>
<dbReference type="AlphaFoldDB" id="A0A1G5JKQ2"/>
<dbReference type="EMBL" id="FMUS01000020">
    <property type="protein sequence ID" value="SCY88501.1"/>
    <property type="molecule type" value="Genomic_DNA"/>
</dbReference>
<dbReference type="STRING" id="1120976.SAMN03080606_02876"/>
<accession>A0A1G5JKQ2</accession>
<dbReference type="OrthoDB" id="3035832at2"/>
<dbReference type="Proteomes" id="UP000198636">
    <property type="component" value="Unassembled WGS sequence"/>
</dbReference>